<dbReference type="AlphaFoldDB" id="A0A934J5W5"/>
<evidence type="ECO:0000313" key="3">
    <source>
        <dbReference type="Proteomes" id="UP000640274"/>
    </source>
</evidence>
<keyword evidence="1" id="KW-0472">Membrane</keyword>
<evidence type="ECO:0000313" key="2">
    <source>
        <dbReference type="EMBL" id="MBJ6362299.1"/>
    </source>
</evidence>
<keyword evidence="1" id="KW-1133">Transmembrane helix</keyword>
<proteinExistence type="predicted"/>
<comment type="caution">
    <text evidence="2">The sequence shown here is derived from an EMBL/GenBank/DDBJ whole genome shotgun (WGS) entry which is preliminary data.</text>
</comment>
<dbReference type="EMBL" id="JAELUP010000065">
    <property type="protein sequence ID" value="MBJ6362299.1"/>
    <property type="molecule type" value="Genomic_DNA"/>
</dbReference>
<reference evidence="2" key="1">
    <citation type="submission" date="2020-12" db="EMBL/GenBank/DDBJ databases">
        <authorList>
            <person name="Huq M.A."/>
        </authorList>
    </citation>
    <scope>NUCLEOTIDE SEQUENCE</scope>
    <source>
        <strain evidence="2">MAHUQ-46</strain>
    </source>
</reference>
<name>A0A934J5W5_9BACL</name>
<organism evidence="2 3">
    <name type="scientific">Paenibacillus roseus</name>
    <dbReference type="NCBI Taxonomy" id="2798579"/>
    <lineage>
        <taxon>Bacteria</taxon>
        <taxon>Bacillati</taxon>
        <taxon>Bacillota</taxon>
        <taxon>Bacilli</taxon>
        <taxon>Bacillales</taxon>
        <taxon>Paenibacillaceae</taxon>
        <taxon>Paenibacillus</taxon>
    </lineage>
</organism>
<keyword evidence="1" id="KW-0812">Transmembrane</keyword>
<dbReference type="RefSeq" id="WP_199019821.1">
    <property type="nucleotide sequence ID" value="NZ_JAELUP010000065.1"/>
</dbReference>
<dbReference type="Proteomes" id="UP000640274">
    <property type="component" value="Unassembled WGS sequence"/>
</dbReference>
<feature type="transmembrane region" description="Helical" evidence="1">
    <location>
        <begin position="39"/>
        <end position="57"/>
    </location>
</feature>
<gene>
    <name evidence="2" type="ORF">JFN88_13565</name>
</gene>
<evidence type="ECO:0000256" key="1">
    <source>
        <dbReference type="SAM" id="Phobius"/>
    </source>
</evidence>
<accession>A0A934J5W5</accession>
<protein>
    <submittedName>
        <fullName evidence="2">Uncharacterized protein</fullName>
    </submittedName>
</protein>
<feature type="transmembrane region" description="Helical" evidence="1">
    <location>
        <begin position="16"/>
        <end position="33"/>
    </location>
</feature>
<keyword evidence="3" id="KW-1185">Reference proteome</keyword>
<sequence>MDYNWETWSLFLKENWIMLLVALVILFIVVRIVKTVVKWAIVAVIVLVVIVYSGYNLQDLKNGMDGLKEMGNQFTDSLTGSVKQEALSLMEKEAGEAVYTSNPDGSFSVKTKNIELSGKTGEDEVAVSLRGLPIGKWKIDDTIKGLIEASKK</sequence>